<keyword evidence="1" id="KW-0067">ATP-binding</keyword>
<evidence type="ECO:0000256" key="1">
    <source>
        <dbReference type="PROSITE-ProRule" id="PRU10141"/>
    </source>
</evidence>
<evidence type="ECO:0000256" key="2">
    <source>
        <dbReference type="SAM" id="MobiDB-lite"/>
    </source>
</evidence>
<dbReference type="EnsemblPlants" id="AET3Gv20622600.2">
    <property type="protein sequence ID" value="AET3Gv20622600.2"/>
    <property type="gene ID" value="AET3Gv20622600"/>
</dbReference>
<feature type="region of interest" description="Disordered" evidence="2">
    <location>
        <begin position="1"/>
        <end position="92"/>
    </location>
</feature>
<keyword evidence="4" id="KW-1185">Reference proteome</keyword>
<dbReference type="InterPro" id="IPR017441">
    <property type="entry name" value="Protein_kinase_ATP_BS"/>
</dbReference>
<dbReference type="PROSITE" id="PS00107">
    <property type="entry name" value="PROTEIN_KINASE_ATP"/>
    <property type="match status" value="1"/>
</dbReference>
<keyword evidence="1" id="KW-0547">Nucleotide-binding</keyword>
<sequence length="147" mass="15309">HVDGASDPPGPRDSVPSTPTLPFPRAARPMLFTPHRGIGTDLNRSHATPPVFSGPAIYHPTPSPSSPLQIKSQKGNQSSEPTTRSHHNFEIPPACLQETSAEKEMEAAVGGSWTRVRTLGRGASGAVVSLAADDLSGALFAVKSAPA</sequence>
<reference evidence="3" key="5">
    <citation type="journal article" date="2021" name="G3 (Bethesda)">
        <title>Aegilops tauschii genome assembly Aet v5.0 features greater sequence contiguity and improved annotation.</title>
        <authorList>
            <person name="Wang L."/>
            <person name="Zhu T."/>
            <person name="Rodriguez J.C."/>
            <person name="Deal K.R."/>
            <person name="Dubcovsky J."/>
            <person name="McGuire P.E."/>
            <person name="Lux T."/>
            <person name="Spannagl M."/>
            <person name="Mayer K.F.X."/>
            <person name="Baldrich P."/>
            <person name="Meyers B.C."/>
            <person name="Huo N."/>
            <person name="Gu Y.Q."/>
            <person name="Zhou H."/>
            <person name="Devos K.M."/>
            <person name="Bennetzen J.L."/>
            <person name="Unver T."/>
            <person name="Budak H."/>
            <person name="Gulick P.J."/>
            <person name="Galiba G."/>
            <person name="Kalapos B."/>
            <person name="Nelson D.R."/>
            <person name="Li P."/>
            <person name="You F.M."/>
            <person name="Luo M.C."/>
            <person name="Dvorak J."/>
        </authorList>
    </citation>
    <scope>NUCLEOTIDE SEQUENCE [LARGE SCALE GENOMIC DNA]</scope>
    <source>
        <strain evidence="3">cv. AL8/78</strain>
    </source>
</reference>
<feature type="binding site" evidence="1">
    <location>
        <position position="143"/>
    </location>
    <ligand>
        <name>ATP</name>
        <dbReference type="ChEBI" id="CHEBI:30616"/>
    </ligand>
</feature>
<dbReference type="AlphaFoldDB" id="A0A453F9Y4"/>
<dbReference type="Proteomes" id="UP000015105">
    <property type="component" value="Chromosome 3D"/>
</dbReference>
<reference evidence="3" key="3">
    <citation type="journal article" date="2017" name="Nature">
        <title>Genome sequence of the progenitor of the wheat D genome Aegilops tauschii.</title>
        <authorList>
            <person name="Luo M.C."/>
            <person name="Gu Y.Q."/>
            <person name="Puiu D."/>
            <person name="Wang H."/>
            <person name="Twardziok S.O."/>
            <person name="Deal K.R."/>
            <person name="Huo N."/>
            <person name="Zhu T."/>
            <person name="Wang L."/>
            <person name="Wang Y."/>
            <person name="McGuire P.E."/>
            <person name="Liu S."/>
            <person name="Long H."/>
            <person name="Ramasamy R.K."/>
            <person name="Rodriguez J.C."/>
            <person name="Van S.L."/>
            <person name="Yuan L."/>
            <person name="Wang Z."/>
            <person name="Xia Z."/>
            <person name="Xiao L."/>
            <person name="Anderson O.D."/>
            <person name="Ouyang S."/>
            <person name="Liang Y."/>
            <person name="Zimin A.V."/>
            <person name="Pertea G."/>
            <person name="Qi P."/>
            <person name="Bennetzen J.L."/>
            <person name="Dai X."/>
            <person name="Dawson M.W."/>
            <person name="Muller H.G."/>
            <person name="Kugler K."/>
            <person name="Rivarola-Duarte L."/>
            <person name="Spannagl M."/>
            <person name="Mayer K.F.X."/>
            <person name="Lu F.H."/>
            <person name="Bevan M.W."/>
            <person name="Leroy P."/>
            <person name="Li P."/>
            <person name="You F.M."/>
            <person name="Sun Q."/>
            <person name="Liu Z."/>
            <person name="Lyons E."/>
            <person name="Wicker T."/>
            <person name="Salzberg S.L."/>
            <person name="Devos K.M."/>
            <person name="Dvorak J."/>
        </authorList>
    </citation>
    <scope>NUCLEOTIDE SEQUENCE [LARGE SCALE GENOMIC DNA]</scope>
    <source>
        <strain evidence="3">cv. AL8/78</strain>
    </source>
</reference>
<evidence type="ECO:0000313" key="4">
    <source>
        <dbReference type="Proteomes" id="UP000015105"/>
    </source>
</evidence>
<protein>
    <recommendedName>
        <fullName evidence="5">Protein kinase domain-containing protein</fullName>
    </recommendedName>
</protein>
<feature type="compositionally biased region" description="Polar residues" evidence="2">
    <location>
        <begin position="66"/>
        <end position="82"/>
    </location>
</feature>
<dbReference type="Gramene" id="AET3Gv20622600.2">
    <property type="protein sequence ID" value="AET3Gv20622600.2"/>
    <property type="gene ID" value="AET3Gv20622600"/>
</dbReference>
<reference evidence="4" key="1">
    <citation type="journal article" date="2014" name="Science">
        <title>Ancient hybridizations among the ancestral genomes of bread wheat.</title>
        <authorList>
            <consortium name="International Wheat Genome Sequencing Consortium,"/>
            <person name="Marcussen T."/>
            <person name="Sandve S.R."/>
            <person name="Heier L."/>
            <person name="Spannagl M."/>
            <person name="Pfeifer M."/>
            <person name="Jakobsen K.S."/>
            <person name="Wulff B.B."/>
            <person name="Steuernagel B."/>
            <person name="Mayer K.F."/>
            <person name="Olsen O.A."/>
        </authorList>
    </citation>
    <scope>NUCLEOTIDE SEQUENCE [LARGE SCALE GENOMIC DNA]</scope>
    <source>
        <strain evidence="4">cv. AL8/78</strain>
    </source>
</reference>
<reference evidence="3" key="4">
    <citation type="submission" date="2019-03" db="UniProtKB">
        <authorList>
            <consortium name="EnsemblPlants"/>
        </authorList>
    </citation>
    <scope>IDENTIFICATION</scope>
</reference>
<dbReference type="GO" id="GO:0005524">
    <property type="term" value="F:ATP binding"/>
    <property type="evidence" value="ECO:0007669"/>
    <property type="project" value="UniProtKB-UniRule"/>
</dbReference>
<evidence type="ECO:0008006" key="5">
    <source>
        <dbReference type="Google" id="ProtNLM"/>
    </source>
</evidence>
<organism evidence="3 4">
    <name type="scientific">Aegilops tauschii subsp. strangulata</name>
    <name type="common">Goatgrass</name>
    <dbReference type="NCBI Taxonomy" id="200361"/>
    <lineage>
        <taxon>Eukaryota</taxon>
        <taxon>Viridiplantae</taxon>
        <taxon>Streptophyta</taxon>
        <taxon>Embryophyta</taxon>
        <taxon>Tracheophyta</taxon>
        <taxon>Spermatophyta</taxon>
        <taxon>Magnoliopsida</taxon>
        <taxon>Liliopsida</taxon>
        <taxon>Poales</taxon>
        <taxon>Poaceae</taxon>
        <taxon>BOP clade</taxon>
        <taxon>Pooideae</taxon>
        <taxon>Triticodae</taxon>
        <taxon>Triticeae</taxon>
        <taxon>Triticinae</taxon>
        <taxon>Aegilops</taxon>
    </lineage>
</organism>
<reference evidence="4" key="2">
    <citation type="journal article" date="2017" name="Nat. Plants">
        <title>The Aegilops tauschii genome reveals multiple impacts of transposons.</title>
        <authorList>
            <person name="Zhao G."/>
            <person name="Zou C."/>
            <person name="Li K."/>
            <person name="Wang K."/>
            <person name="Li T."/>
            <person name="Gao L."/>
            <person name="Zhang X."/>
            <person name="Wang H."/>
            <person name="Yang Z."/>
            <person name="Liu X."/>
            <person name="Jiang W."/>
            <person name="Mao L."/>
            <person name="Kong X."/>
            <person name="Jiao Y."/>
            <person name="Jia J."/>
        </authorList>
    </citation>
    <scope>NUCLEOTIDE SEQUENCE [LARGE SCALE GENOMIC DNA]</scope>
    <source>
        <strain evidence="4">cv. AL8/78</strain>
    </source>
</reference>
<proteinExistence type="predicted"/>
<accession>A0A453F9Y4</accession>
<name>A0A453F9Y4_AEGTS</name>
<evidence type="ECO:0000313" key="3">
    <source>
        <dbReference type="EnsemblPlants" id="AET3Gv20622600.2"/>
    </source>
</evidence>